<evidence type="ECO:0000256" key="4">
    <source>
        <dbReference type="ARBA" id="ARBA00013244"/>
    </source>
</evidence>
<keyword evidence="8 12" id="KW-1133">Transmembrane helix</keyword>
<dbReference type="InterPro" id="IPR014371">
    <property type="entry name" value="Oat_ACAT_DAG_ARE"/>
</dbReference>
<dbReference type="PANTHER" id="PTHR10408:SF7">
    <property type="entry name" value="DIACYLGLYCEROL O-ACYLTRANSFERASE 1"/>
    <property type="match status" value="1"/>
</dbReference>
<reference evidence="13" key="1">
    <citation type="journal article" date="2021" name="Cell">
        <title>Tracing the genetic footprints of vertebrate landing in non-teleost ray-finned fishes.</title>
        <authorList>
            <person name="Bi X."/>
            <person name="Wang K."/>
            <person name="Yang L."/>
            <person name="Pan H."/>
            <person name="Jiang H."/>
            <person name="Wei Q."/>
            <person name="Fang M."/>
            <person name="Yu H."/>
            <person name="Zhu C."/>
            <person name="Cai Y."/>
            <person name="He Y."/>
            <person name="Gan X."/>
            <person name="Zeng H."/>
            <person name="Yu D."/>
            <person name="Zhu Y."/>
            <person name="Jiang H."/>
            <person name="Qiu Q."/>
            <person name="Yang H."/>
            <person name="Zhang Y.E."/>
            <person name="Wang W."/>
            <person name="Zhu M."/>
            <person name="He S."/>
            <person name="Zhang G."/>
        </authorList>
    </citation>
    <scope>NUCLEOTIDE SEQUENCE</scope>
    <source>
        <strain evidence="13">Allg_001</strain>
    </source>
</reference>
<feature type="region of interest" description="Disordered" evidence="11">
    <location>
        <begin position="1"/>
        <end position="23"/>
    </location>
</feature>
<evidence type="ECO:0000313" key="13">
    <source>
        <dbReference type="EMBL" id="MBN3315193.1"/>
    </source>
</evidence>
<comment type="caution">
    <text evidence="13">The sequence shown here is derived from an EMBL/GenBank/DDBJ whole genome shotgun (WGS) entry which is preliminary data.</text>
</comment>
<dbReference type="PANTHER" id="PTHR10408">
    <property type="entry name" value="STEROL O-ACYLTRANSFERASE"/>
    <property type="match status" value="1"/>
</dbReference>
<organism evidence="13 14">
    <name type="scientific">Atractosteus spatula</name>
    <name type="common">Alligator gar</name>
    <name type="synonym">Lepisosteus spatula</name>
    <dbReference type="NCBI Taxonomy" id="7917"/>
    <lineage>
        <taxon>Eukaryota</taxon>
        <taxon>Metazoa</taxon>
        <taxon>Chordata</taxon>
        <taxon>Craniata</taxon>
        <taxon>Vertebrata</taxon>
        <taxon>Euteleostomi</taxon>
        <taxon>Actinopterygii</taxon>
        <taxon>Neopterygii</taxon>
        <taxon>Holostei</taxon>
        <taxon>Semionotiformes</taxon>
        <taxon>Lepisosteidae</taxon>
        <taxon>Atractosteus</taxon>
    </lineage>
</organism>
<feature type="transmembrane region" description="Helical" evidence="12">
    <location>
        <begin position="135"/>
        <end position="157"/>
    </location>
</feature>
<feature type="transmembrane region" description="Helical" evidence="12">
    <location>
        <begin position="307"/>
        <end position="330"/>
    </location>
</feature>
<keyword evidence="6 12" id="KW-0812">Transmembrane</keyword>
<comment type="pathway">
    <text evidence="2">Lipid metabolism.</text>
</comment>
<evidence type="ECO:0000256" key="11">
    <source>
        <dbReference type="SAM" id="MobiDB-lite"/>
    </source>
</evidence>
<feature type="transmembrane region" description="Helical" evidence="12">
    <location>
        <begin position="257"/>
        <end position="275"/>
    </location>
</feature>
<name>A0A8J7NMU0_ATRSP</name>
<dbReference type="PIRSF" id="PIRSF000439">
    <property type="entry name" value="Oat_ACAT_DAG_ARE"/>
    <property type="match status" value="1"/>
</dbReference>
<evidence type="ECO:0000256" key="1">
    <source>
        <dbReference type="ARBA" id="ARBA00004477"/>
    </source>
</evidence>
<proteinExistence type="inferred from homology"/>
<evidence type="ECO:0000256" key="6">
    <source>
        <dbReference type="ARBA" id="ARBA00022692"/>
    </source>
</evidence>
<dbReference type="EMBL" id="JAAWVO010019780">
    <property type="protein sequence ID" value="MBN3315193.1"/>
    <property type="molecule type" value="Genomic_DNA"/>
</dbReference>
<evidence type="ECO:0000256" key="2">
    <source>
        <dbReference type="ARBA" id="ARBA00005189"/>
    </source>
</evidence>
<protein>
    <recommendedName>
        <fullName evidence="4">diacylglycerol O-acyltransferase</fullName>
        <ecNumber evidence="4">2.3.1.20</ecNumber>
    </recommendedName>
</protein>
<feature type="transmembrane region" description="Helical" evidence="12">
    <location>
        <begin position="430"/>
        <end position="448"/>
    </location>
</feature>
<keyword evidence="7" id="KW-0256">Endoplasmic reticulum</keyword>
<dbReference type="GO" id="GO:0004144">
    <property type="term" value="F:diacylglycerol O-acyltransferase activity"/>
    <property type="evidence" value="ECO:0007669"/>
    <property type="project" value="UniProtKB-EC"/>
</dbReference>
<keyword evidence="14" id="KW-1185">Reference proteome</keyword>
<dbReference type="InterPro" id="IPR004299">
    <property type="entry name" value="MBOAT_fam"/>
</dbReference>
<evidence type="ECO:0000256" key="5">
    <source>
        <dbReference type="ARBA" id="ARBA00022679"/>
    </source>
</evidence>
<feature type="non-terminal residue" evidence="13">
    <location>
        <position position="1"/>
    </location>
</feature>
<keyword evidence="5" id="KW-0808">Transferase</keyword>
<evidence type="ECO:0000256" key="8">
    <source>
        <dbReference type="ARBA" id="ARBA00022989"/>
    </source>
</evidence>
<dbReference type="GO" id="GO:0019432">
    <property type="term" value="P:triglyceride biosynthetic process"/>
    <property type="evidence" value="ECO:0007669"/>
    <property type="project" value="TreeGrafter"/>
</dbReference>
<gene>
    <name evidence="13" type="primary">Dgat1_1</name>
    <name evidence="13" type="ORF">GTO95_0015580</name>
</gene>
<dbReference type="AlphaFoldDB" id="A0A8J7NMU0"/>
<feature type="transmembrane region" description="Helical" evidence="12">
    <location>
        <begin position="163"/>
        <end position="183"/>
    </location>
</feature>
<accession>A0A8J7NMU0</accession>
<keyword evidence="9 12" id="KW-0472">Membrane</keyword>
<keyword evidence="10 13" id="KW-0012">Acyltransferase</keyword>
<evidence type="ECO:0000256" key="12">
    <source>
        <dbReference type="SAM" id="Phobius"/>
    </source>
</evidence>
<comment type="subcellular location">
    <subcellularLocation>
        <location evidence="1">Endoplasmic reticulum membrane</location>
        <topology evidence="1">Multi-pass membrane protein</topology>
    </subcellularLocation>
</comment>
<evidence type="ECO:0000256" key="7">
    <source>
        <dbReference type="ARBA" id="ARBA00022824"/>
    </source>
</evidence>
<comment type="similarity">
    <text evidence="3">Belongs to the membrane-bound acyltransferase family. Sterol o-acyltransferase subfamily.</text>
</comment>
<evidence type="ECO:0000256" key="9">
    <source>
        <dbReference type="ARBA" id="ARBA00023136"/>
    </source>
</evidence>
<evidence type="ECO:0000256" key="3">
    <source>
        <dbReference type="ARBA" id="ARBA00009010"/>
    </source>
</evidence>
<feature type="transmembrane region" description="Helical" evidence="12">
    <location>
        <begin position="102"/>
        <end position="123"/>
    </location>
</feature>
<evidence type="ECO:0000313" key="14">
    <source>
        <dbReference type="Proteomes" id="UP000736164"/>
    </source>
</evidence>
<evidence type="ECO:0000256" key="10">
    <source>
        <dbReference type="ARBA" id="ARBA00023315"/>
    </source>
</evidence>
<dbReference type="EC" id="2.3.1.20" evidence="4"/>
<dbReference type="Proteomes" id="UP000736164">
    <property type="component" value="Unassembled WGS sequence"/>
</dbReference>
<dbReference type="GO" id="GO:0005789">
    <property type="term" value="C:endoplasmic reticulum membrane"/>
    <property type="evidence" value="ECO:0007669"/>
    <property type="project" value="UniProtKB-SubCell"/>
</dbReference>
<feature type="transmembrane region" description="Helical" evidence="12">
    <location>
        <begin position="61"/>
        <end position="82"/>
    </location>
</feature>
<sequence length="468" mass="54771">MSSKSRGWFLSRSSKPKDKSQEETEETMLASLDLKLDLLCCHKVQDSLLSSASRFTDYRGIFNWCVIMLVLTHAHLFLENFIQHGFLVDLRKVLRLLVEDGYNWPSVYLILVSNVFVATALLIEKWQEQGFLSQRAGWVLEAGNLLVLMVFPTAVILHKSTSISVVGSLLSLCFYTILTLKIYSYHDVNNWYRQGQVENSGSAEMKEEQEVCPERREYRDCLTLKDLYYFLMAPTLCYQLNFPRTQAIRKNFLFQRLLEMLILIQLMVGIAQQWIGPIIQRSECTFTNMDTTAKIEHLMELVAPNHFLWLILFYLLSHSCLNFIAELLCFGDREFYGDWWNADNLKTFWSKGNIPFHKWCSRHLYRPLLRRRLAPQHAELAVFVMSAAMCEFLIAVPLQMFRLWIFIIMILEIKVAYFLGHYFTGNYGNGMVWLCMLLGPPIAVMTYFHDYYILNKEHSSWMLILPPL</sequence>
<feature type="transmembrane region" description="Helical" evidence="12">
    <location>
        <begin position="404"/>
        <end position="423"/>
    </location>
</feature>
<feature type="transmembrane region" description="Helical" evidence="12">
    <location>
        <begin position="380"/>
        <end position="398"/>
    </location>
</feature>
<dbReference type="Pfam" id="PF03062">
    <property type="entry name" value="MBOAT"/>
    <property type="match status" value="1"/>
</dbReference>
<feature type="non-terminal residue" evidence="13">
    <location>
        <position position="468"/>
    </location>
</feature>